<evidence type="ECO:0000256" key="7">
    <source>
        <dbReference type="ARBA" id="ARBA00022840"/>
    </source>
</evidence>
<evidence type="ECO:0000256" key="12">
    <source>
        <dbReference type="ARBA" id="ARBA00034808"/>
    </source>
</evidence>
<dbReference type="GO" id="GO:0004527">
    <property type="term" value="F:exonuclease activity"/>
    <property type="evidence" value="ECO:0007669"/>
    <property type="project" value="UniProtKB-KW"/>
</dbReference>
<evidence type="ECO:0000256" key="8">
    <source>
        <dbReference type="ARBA" id="ARBA00023125"/>
    </source>
</evidence>
<reference evidence="18" key="1">
    <citation type="submission" date="2016-10" db="EMBL/GenBank/DDBJ databases">
        <authorList>
            <person name="Varghese N."/>
            <person name="Submissions S."/>
        </authorList>
    </citation>
    <scope>NUCLEOTIDE SEQUENCE [LARGE SCALE GENOMIC DNA]</scope>
    <source>
        <strain evidence="18">DSM 17298</strain>
    </source>
</reference>
<dbReference type="Pfam" id="PF12705">
    <property type="entry name" value="PDDEXK_1"/>
    <property type="match status" value="1"/>
</dbReference>
<dbReference type="InterPro" id="IPR027417">
    <property type="entry name" value="P-loop_NTPase"/>
</dbReference>
<comment type="catalytic activity">
    <reaction evidence="11">
        <text>Couples ATP hydrolysis with the unwinding of duplex DNA by translocating in the 3'-5' direction.</text>
        <dbReference type="EC" id="5.6.2.4"/>
    </reaction>
</comment>
<keyword evidence="9" id="KW-0234">DNA repair</keyword>
<dbReference type="InterPro" id="IPR014017">
    <property type="entry name" value="DNA_helicase_UvrD-like_C"/>
</dbReference>
<keyword evidence="8" id="KW-0238">DNA-binding</keyword>
<evidence type="ECO:0000256" key="1">
    <source>
        <dbReference type="ARBA" id="ARBA00022722"/>
    </source>
</evidence>
<keyword evidence="18" id="KW-1185">Reference proteome</keyword>
<sequence>MDKKPFIIYKSSAGSGKTYTLTLEYLKLALANPGAFRQILAVTFTNKATAEMKERIVKELVRLRTTVNPAEKMDEELMKALHVDEAGLKGKASQTLTAILHDYGHFAVSTIDSFFQKVVRAFAREMDLNAKFEVELDQQAILDRVVDRVVMLVMEDEFLHKWLVDYASEQIQNGKSWDIRRNIRELGGQIFQEDFKRYSTEVRDFLKEKENISKLQVFARERRAELIKLATELKVQANEIRIANGLEWTDFKGGSKSFAKKFDQLGDRKNPVPEVNKTMLDAIDNSEKWFTNKSPQASRIEAAFGEGLNQILAQFEQLLYQWNTIEAISKNSYVFGIFRNLLDELSVIKDEENILLISDANEFLKEITQENDAPFIYEKVGNQYRNYLIDEFQDTSGFQWASFKPLLENSLAQGNTNLLVGDVKQSIYRWRGGEMKLLLEQVEAETGIFGINLQNLDTNFRSLPNIIEFNNALFNKLPASFESYLSEKYLVEDPSILSRAYQDVSQKISPKKAKSDFRGKVKLEFLTPIKEDEEGSFSDQVLAKLPDMVRELQDHGYSLRDIAFLVRSKKEGEAIADRLMEVTAENSDPKYRFDVLSDESMYLTKSASVKALVAGLRYLQYPDDLVQFKTMWYYWSVLKDEPVNHSLFAIGQIPEHLKGRVNSFQEREMLLLQLPLMEVLEELIVALDLIENGLEKAYISGFKEAVYDFTANNRSDLAGFLEWWEENQTKRTVKIPEGHDAMRILTIHKSKGLQFKVVLMPFLKWTIFDTTKGNVVWSPFEDREKMLSAIIPLTLGGNLAQSAFSPIYSEEAILAYLDSLNMIYVALTRAEDVFWGLVPYQANIESQNKLEIHLQQILENGIESDEGLNLGAHFNVETKVFELGDWPEKKPEKSALLPVPSLRWSYQNWTELLRVKKYAVDFSSEGLEQRKKRNFGLLVHEILEKSVNLEAVKANLQAFYFEGRLSQSEKAEVQNQLIELFSNPVFSDWFESEGILLAEQGILLPGGKQKRPDRIILRENESIIVDFKTGEEQERYGIQVRDYMVLVQKLTQKPVKGYLCYLETGKIETVHA</sequence>
<dbReference type="Pfam" id="PF00580">
    <property type="entry name" value="UvrD-helicase"/>
    <property type="match status" value="1"/>
</dbReference>
<dbReference type="Gene3D" id="3.90.320.10">
    <property type="match status" value="1"/>
</dbReference>
<evidence type="ECO:0000313" key="17">
    <source>
        <dbReference type="EMBL" id="SEF40160.1"/>
    </source>
</evidence>
<dbReference type="GO" id="GO:0005829">
    <property type="term" value="C:cytosol"/>
    <property type="evidence" value="ECO:0007669"/>
    <property type="project" value="TreeGrafter"/>
</dbReference>
<dbReference type="GO" id="GO:0003677">
    <property type="term" value="F:DNA binding"/>
    <property type="evidence" value="ECO:0007669"/>
    <property type="project" value="UniProtKB-KW"/>
</dbReference>
<evidence type="ECO:0000313" key="18">
    <source>
        <dbReference type="Proteomes" id="UP000236736"/>
    </source>
</evidence>
<dbReference type="GO" id="GO:0043138">
    <property type="term" value="F:3'-5' DNA helicase activity"/>
    <property type="evidence" value="ECO:0007669"/>
    <property type="project" value="UniProtKB-EC"/>
</dbReference>
<protein>
    <recommendedName>
        <fullName evidence="12">DNA 3'-5' helicase</fullName>
        <ecNumber evidence="12">5.6.2.4</ecNumber>
    </recommendedName>
</protein>
<feature type="binding site" evidence="14">
    <location>
        <begin position="11"/>
        <end position="18"/>
    </location>
    <ligand>
        <name>ATP</name>
        <dbReference type="ChEBI" id="CHEBI:30616"/>
    </ligand>
</feature>
<evidence type="ECO:0000256" key="13">
    <source>
        <dbReference type="ARBA" id="ARBA00048988"/>
    </source>
</evidence>
<dbReference type="EC" id="5.6.2.4" evidence="12"/>
<dbReference type="InterPro" id="IPR011335">
    <property type="entry name" value="Restrct_endonuc-II-like"/>
</dbReference>
<evidence type="ECO:0000256" key="10">
    <source>
        <dbReference type="ARBA" id="ARBA00023235"/>
    </source>
</evidence>
<dbReference type="Proteomes" id="UP000236736">
    <property type="component" value="Unassembled WGS sequence"/>
</dbReference>
<dbReference type="InterPro" id="IPR014016">
    <property type="entry name" value="UvrD-like_ATP-bd"/>
</dbReference>
<keyword evidence="2 14" id="KW-0547">Nucleotide-binding</keyword>
<organism evidence="17 18">
    <name type="scientific">Algoriphagus boritolerans DSM 17298 = JCM 18970</name>
    <dbReference type="NCBI Taxonomy" id="1120964"/>
    <lineage>
        <taxon>Bacteria</taxon>
        <taxon>Pseudomonadati</taxon>
        <taxon>Bacteroidota</taxon>
        <taxon>Cytophagia</taxon>
        <taxon>Cytophagales</taxon>
        <taxon>Cyclobacteriaceae</taxon>
        <taxon>Algoriphagus</taxon>
    </lineage>
</organism>
<dbReference type="SUPFAM" id="SSF52540">
    <property type="entry name" value="P-loop containing nucleoside triphosphate hydrolases"/>
    <property type="match status" value="1"/>
</dbReference>
<dbReference type="InterPro" id="IPR038726">
    <property type="entry name" value="PDDEXK_AddAB-type"/>
</dbReference>
<evidence type="ECO:0000256" key="4">
    <source>
        <dbReference type="ARBA" id="ARBA00022801"/>
    </source>
</evidence>
<keyword evidence="5 14" id="KW-0347">Helicase</keyword>
<keyword evidence="10" id="KW-0413">Isomerase</keyword>
<keyword evidence="3" id="KW-0227">DNA damage</keyword>
<dbReference type="EMBL" id="FNVR01000001">
    <property type="protein sequence ID" value="SEF40160.1"/>
    <property type="molecule type" value="Genomic_DNA"/>
</dbReference>
<evidence type="ECO:0000256" key="3">
    <source>
        <dbReference type="ARBA" id="ARBA00022763"/>
    </source>
</evidence>
<dbReference type="Gene3D" id="1.10.3170.10">
    <property type="entry name" value="Recbcd, chain B, domain 2"/>
    <property type="match status" value="1"/>
</dbReference>
<evidence type="ECO:0000259" key="15">
    <source>
        <dbReference type="PROSITE" id="PS51198"/>
    </source>
</evidence>
<dbReference type="InterPro" id="IPR011604">
    <property type="entry name" value="PDDEXK-like_dom_sf"/>
</dbReference>
<dbReference type="InterPro" id="IPR000212">
    <property type="entry name" value="DNA_helicase_UvrD/REP"/>
</dbReference>
<evidence type="ECO:0000256" key="14">
    <source>
        <dbReference type="PROSITE-ProRule" id="PRU00560"/>
    </source>
</evidence>
<keyword evidence="6 17" id="KW-0269">Exonuclease</keyword>
<dbReference type="OrthoDB" id="9810135at2"/>
<dbReference type="SUPFAM" id="SSF52980">
    <property type="entry name" value="Restriction endonuclease-like"/>
    <property type="match status" value="1"/>
</dbReference>
<proteinExistence type="predicted"/>
<keyword evidence="1" id="KW-0540">Nuclease</keyword>
<feature type="domain" description="UvrD-like helicase C-terminal" evidence="16">
    <location>
        <begin position="464"/>
        <end position="752"/>
    </location>
</feature>
<comment type="catalytic activity">
    <reaction evidence="13">
        <text>ATP + H2O = ADP + phosphate + H(+)</text>
        <dbReference type="Rhea" id="RHEA:13065"/>
        <dbReference type="ChEBI" id="CHEBI:15377"/>
        <dbReference type="ChEBI" id="CHEBI:15378"/>
        <dbReference type="ChEBI" id="CHEBI:30616"/>
        <dbReference type="ChEBI" id="CHEBI:43474"/>
        <dbReference type="ChEBI" id="CHEBI:456216"/>
        <dbReference type="EC" id="5.6.2.4"/>
    </reaction>
</comment>
<evidence type="ECO:0000256" key="9">
    <source>
        <dbReference type="ARBA" id="ARBA00023204"/>
    </source>
</evidence>
<dbReference type="PROSITE" id="PS51198">
    <property type="entry name" value="UVRD_HELICASE_ATP_BIND"/>
    <property type="match status" value="1"/>
</dbReference>
<dbReference type="PANTHER" id="PTHR11070:SF67">
    <property type="entry name" value="DNA 3'-5' HELICASE"/>
    <property type="match status" value="1"/>
</dbReference>
<evidence type="ECO:0000259" key="16">
    <source>
        <dbReference type="PROSITE" id="PS51217"/>
    </source>
</evidence>
<keyword evidence="7 14" id="KW-0067">ATP-binding</keyword>
<dbReference type="PANTHER" id="PTHR11070">
    <property type="entry name" value="UVRD / RECB / PCRA DNA HELICASE FAMILY MEMBER"/>
    <property type="match status" value="1"/>
</dbReference>
<evidence type="ECO:0000256" key="2">
    <source>
        <dbReference type="ARBA" id="ARBA00022741"/>
    </source>
</evidence>
<evidence type="ECO:0000256" key="6">
    <source>
        <dbReference type="ARBA" id="ARBA00022839"/>
    </source>
</evidence>
<gene>
    <name evidence="17" type="ORF">SAMN03080598_00030</name>
</gene>
<dbReference type="GO" id="GO:0005524">
    <property type="term" value="F:ATP binding"/>
    <property type="evidence" value="ECO:0007669"/>
    <property type="project" value="UniProtKB-UniRule"/>
</dbReference>
<evidence type="ECO:0000256" key="5">
    <source>
        <dbReference type="ARBA" id="ARBA00022806"/>
    </source>
</evidence>
<dbReference type="STRING" id="1120964.GCA_001313265_05218"/>
<dbReference type="GO" id="GO:0000725">
    <property type="term" value="P:recombinational repair"/>
    <property type="evidence" value="ECO:0007669"/>
    <property type="project" value="TreeGrafter"/>
</dbReference>
<name>A0A1H5RPG7_9BACT</name>
<keyword evidence="4 14" id="KW-0378">Hydrolase</keyword>
<dbReference type="AlphaFoldDB" id="A0A1H5RPG7"/>
<accession>A0A1H5RPG7</accession>
<dbReference type="Gene3D" id="3.40.50.300">
    <property type="entry name" value="P-loop containing nucleotide triphosphate hydrolases"/>
    <property type="match status" value="3"/>
</dbReference>
<evidence type="ECO:0000256" key="11">
    <source>
        <dbReference type="ARBA" id="ARBA00034617"/>
    </source>
</evidence>
<feature type="domain" description="UvrD-like helicase ATP-binding" evidence="15">
    <location>
        <begin position="1"/>
        <end position="463"/>
    </location>
</feature>
<dbReference type="RefSeq" id="WP_103923135.1">
    <property type="nucleotide sequence ID" value="NZ_FNVR01000001.1"/>
</dbReference>
<dbReference type="PROSITE" id="PS51217">
    <property type="entry name" value="UVRD_HELICASE_CTER"/>
    <property type="match status" value="1"/>
</dbReference>